<accession>A0ABS8C9E3</accession>
<keyword evidence="2" id="KW-0813">Transport</keyword>
<dbReference type="InterPro" id="IPR016131">
    <property type="entry name" value="Haemerythrin_Fe_BS"/>
</dbReference>
<reference evidence="6 7" key="1">
    <citation type="submission" date="2020-07" db="EMBL/GenBank/DDBJ databases">
        <title>Pusillimonas sp. nov., isolated from poultry manure in Taiwan.</title>
        <authorList>
            <person name="Lin S.-Y."/>
            <person name="Tang Y.-S."/>
            <person name="Young C.-C."/>
        </authorList>
    </citation>
    <scope>NUCLEOTIDE SEQUENCE [LARGE SCALE GENOMIC DNA]</scope>
    <source>
        <strain evidence="6 7">CC-YST705</strain>
    </source>
</reference>
<dbReference type="Proteomes" id="UP000776983">
    <property type="component" value="Unassembled WGS sequence"/>
</dbReference>
<proteinExistence type="inferred from homology"/>
<dbReference type="Pfam" id="PF01814">
    <property type="entry name" value="Hemerythrin"/>
    <property type="match status" value="1"/>
</dbReference>
<dbReference type="CDD" id="cd12107">
    <property type="entry name" value="Hemerythrin"/>
    <property type="match status" value="1"/>
</dbReference>
<feature type="domain" description="Hemerythrin-like" evidence="5">
    <location>
        <begin position="20"/>
        <end position="124"/>
    </location>
</feature>
<keyword evidence="3" id="KW-0479">Metal-binding</keyword>
<name>A0ABS8C9E3_9BURK</name>
<dbReference type="InterPro" id="IPR035938">
    <property type="entry name" value="Hemerythrin-like_sf"/>
</dbReference>
<keyword evidence="2" id="KW-0561">Oxygen transport</keyword>
<evidence type="ECO:0000256" key="4">
    <source>
        <dbReference type="ARBA" id="ARBA00023004"/>
    </source>
</evidence>
<dbReference type="PANTHER" id="PTHR37164:SF1">
    <property type="entry name" value="BACTERIOHEMERYTHRIN"/>
    <property type="match status" value="1"/>
</dbReference>
<dbReference type="NCBIfam" id="TIGR02481">
    <property type="entry name" value="hemeryth_dom"/>
    <property type="match status" value="1"/>
</dbReference>
<dbReference type="PANTHER" id="PTHR37164">
    <property type="entry name" value="BACTERIOHEMERYTHRIN"/>
    <property type="match status" value="1"/>
</dbReference>
<comment type="caution">
    <text evidence="6">The sequence shown here is derived from an EMBL/GenBank/DDBJ whole genome shotgun (WGS) entry which is preliminary data.</text>
</comment>
<dbReference type="InterPro" id="IPR012312">
    <property type="entry name" value="Hemerythrin-like"/>
</dbReference>
<dbReference type="InterPro" id="IPR050669">
    <property type="entry name" value="Hemerythrin"/>
</dbReference>
<organism evidence="6 7">
    <name type="scientific">Mesopusillimonas faecipullorum</name>
    <dbReference type="NCBI Taxonomy" id="2755040"/>
    <lineage>
        <taxon>Bacteria</taxon>
        <taxon>Pseudomonadati</taxon>
        <taxon>Pseudomonadota</taxon>
        <taxon>Betaproteobacteria</taxon>
        <taxon>Burkholderiales</taxon>
        <taxon>Alcaligenaceae</taxon>
        <taxon>Mesopusillimonas</taxon>
    </lineage>
</organism>
<evidence type="ECO:0000313" key="6">
    <source>
        <dbReference type="EMBL" id="MCB5362656.1"/>
    </source>
</evidence>
<dbReference type="PROSITE" id="PS00550">
    <property type="entry name" value="HEMERYTHRINS"/>
    <property type="match status" value="1"/>
</dbReference>
<dbReference type="EMBL" id="JACDXW010000001">
    <property type="protein sequence ID" value="MCB5362656.1"/>
    <property type="molecule type" value="Genomic_DNA"/>
</dbReference>
<dbReference type="InterPro" id="IPR012827">
    <property type="entry name" value="Hemerythrin_metal-bd"/>
</dbReference>
<evidence type="ECO:0000256" key="2">
    <source>
        <dbReference type="ARBA" id="ARBA00022621"/>
    </source>
</evidence>
<evidence type="ECO:0000256" key="3">
    <source>
        <dbReference type="ARBA" id="ARBA00022723"/>
    </source>
</evidence>
<evidence type="ECO:0000256" key="1">
    <source>
        <dbReference type="ARBA" id="ARBA00010587"/>
    </source>
</evidence>
<evidence type="ECO:0000259" key="5">
    <source>
        <dbReference type="Pfam" id="PF01814"/>
    </source>
</evidence>
<dbReference type="RefSeq" id="WP_226952881.1">
    <property type="nucleotide sequence ID" value="NZ_JACDXW010000001.1"/>
</dbReference>
<sequence length="156" mass="17934">MNASTSTDTAFGWTDSYLVGYPAMDDTHREFVDHLDALFKATDADMPQRLQEMIDHSEHHFSQENRWMEETEFPARECHINEHAAVLTSMREVLAYLNDQAGDPNEARRLAIELSRWFPSHTDYLDASLAQWVSKKKMGGVPIVVRRGVSHNEEAR</sequence>
<keyword evidence="4" id="KW-0408">Iron</keyword>
<evidence type="ECO:0000313" key="7">
    <source>
        <dbReference type="Proteomes" id="UP000776983"/>
    </source>
</evidence>
<dbReference type="SUPFAM" id="SSF47188">
    <property type="entry name" value="Hemerythrin-like"/>
    <property type="match status" value="1"/>
</dbReference>
<comment type="similarity">
    <text evidence="1">Belongs to the hemerythrin family.</text>
</comment>
<protein>
    <submittedName>
        <fullName evidence="6">Hemerythrin domain-containing protein</fullName>
    </submittedName>
</protein>
<keyword evidence="7" id="KW-1185">Reference proteome</keyword>
<dbReference type="Gene3D" id="1.20.120.50">
    <property type="entry name" value="Hemerythrin-like"/>
    <property type="match status" value="1"/>
</dbReference>
<gene>
    <name evidence="6" type="ORF">H0484_02655</name>
</gene>